<dbReference type="RefSeq" id="WP_016457093.1">
    <property type="nucleotide sequence ID" value="NZ_KE150446.1"/>
</dbReference>
<name>S3A3S8_9CORY</name>
<gene>
    <name evidence="1" type="ORF">HMPREF1219_00169</name>
</gene>
<dbReference type="HOGENOM" id="CLU_082957_0_0_11"/>
<reference evidence="1 2" key="1">
    <citation type="submission" date="2013-05" db="EMBL/GenBank/DDBJ databases">
        <title>The Genome Sequence of Corynebacterium pyruviciproducens 1773O (ATCC BAA-1742).</title>
        <authorList>
            <consortium name="The Broad Institute Genomics Platform"/>
            <person name="Earl A."/>
            <person name="Ward D."/>
            <person name="Feldgarden M."/>
            <person name="Gevers D."/>
            <person name="Tong J."/>
            <person name="Walker B."/>
            <person name="Young S."/>
            <person name="Zeng Q."/>
            <person name="Gargeya S."/>
            <person name="Fitzgerald M."/>
            <person name="Haas B."/>
            <person name="Abouelleil A."/>
            <person name="Allen A.W."/>
            <person name="Alvarado L."/>
            <person name="Arachchi H.M."/>
            <person name="Berlin A.M."/>
            <person name="Chapman S.B."/>
            <person name="Gainer-Dewar J."/>
            <person name="Goldberg J."/>
            <person name="Griggs A."/>
            <person name="Gujja S."/>
            <person name="Hansen M."/>
            <person name="Howarth C."/>
            <person name="Imamovic A."/>
            <person name="Ireland A."/>
            <person name="Larimer J."/>
            <person name="McCowan C."/>
            <person name="Murphy C."/>
            <person name="Pearson M."/>
            <person name="Poon T.W."/>
            <person name="Priest M."/>
            <person name="Roberts A."/>
            <person name="Saif S."/>
            <person name="Shea T."/>
            <person name="Sisk P."/>
            <person name="Sykes S."/>
            <person name="Wortman J."/>
            <person name="Nusbaum C."/>
            <person name="Birren B."/>
        </authorList>
    </citation>
    <scope>NUCLEOTIDE SEQUENCE [LARGE SCALE GENOMIC DNA]</scope>
    <source>
        <strain evidence="1 2">ATCC BAA-1742</strain>
    </source>
</reference>
<dbReference type="Proteomes" id="UP000014408">
    <property type="component" value="Unassembled WGS sequence"/>
</dbReference>
<dbReference type="PATRIC" id="fig|1125779.3.peg.161"/>
<dbReference type="eggNOG" id="ENOG5032B9J">
    <property type="taxonomic scope" value="Bacteria"/>
</dbReference>
<dbReference type="EMBL" id="ATBY01000002">
    <property type="protein sequence ID" value="EPD70874.1"/>
    <property type="molecule type" value="Genomic_DNA"/>
</dbReference>
<sequence length="277" mass="30025">MGRWVGLFDGDGNFIMDITAISELSAEDTRGQADSPLNLVVPTATSTGDIHPVADVLIGEGVGRFDKTGQLAPDTDRRFLVMVATPERTSTYMVVSRVAEGGMDRPYQLTIEGVHIRSLLQLKPCPSHPPSWQARFDTWHEDAAGRYVTPRVYAGVELATKATHYTVGGAPETVIRTVIQDSLDAVNTAYGWTDDPDMVVDWAESGHASPLSVTVRKNDGTLWDTVASVAANAGVNIDVRLWLPGDGPVRVRDGDTTVERTWEKPIMVVDVLQGVVA</sequence>
<evidence type="ECO:0000313" key="2">
    <source>
        <dbReference type="Proteomes" id="UP000014408"/>
    </source>
</evidence>
<accession>S3A3S8</accession>
<proteinExistence type="predicted"/>
<dbReference type="AlphaFoldDB" id="S3A3S8"/>
<dbReference type="STRING" id="1125779.HMPREF1219_00169"/>
<protein>
    <submittedName>
        <fullName evidence="1">Uncharacterized protein</fullName>
    </submittedName>
</protein>
<comment type="caution">
    <text evidence="1">The sequence shown here is derived from an EMBL/GenBank/DDBJ whole genome shotgun (WGS) entry which is preliminary data.</text>
</comment>
<organism evidence="1 2">
    <name type="scientific">Corynebacterium pyruviciproducens ATCC BAA-1742</name>
    <dbReference type="NCBI Taxonomy" id="1125779"/>
    <lineage>
        <taxon>Bacteria</taxon>
        <taxon>Bacillati</taxon>
        <taxon>Actinomycetota</taxon>
        <taxon>Actinomycetes</taxon>
        <taxon>Mycobacteriales</taxon>
        <taxon>Corynebacteriaceae</taxon>
        <taxon>Corynebacterium</taxon>
    </lineage>
</organism>
<evidence type="ECO:0000313" key="1">
    <source>
        <dbReference type="EMBL" id="EPD70874.1"/>
    </source>
</evidence>
<keyword evidence="2" id="KW-1185">Reference proteome</keyword>